<proteinExistence type="predicted"/>
<dbReference type="AlphaFoldDB" id="A0A1I3WP25"/>
<dbReference type="Proteomes" id="UP000199025">
    <property type="component" value="Unassembled WGS sequence"/>
</dbReference>
<evidence type="ECO:0000259" key="5">
    <source>
        <dbReference type="PROSITE" id="PS50977"/>
    </source>
</evidence>
<gene>
    <name evidence="6" type="ORF">SAMN05421835_113167</name>
</gene>
<reference evidence="6 7" key="1">
    <citation type="submission" date="2016-10" db="EMBL/GenBank/DDBJ databases">
        <authorList>
            <person name="de Groot N.N."/>
        </authorList>
    </citation>
    <scope>NUCLEOTIDE SEQUENCE [LARGE SCALE GENOMIC DNA]</scope>
    <source>
        <strain evidence="6 7">DSM 44468</strain>
    </source>
</reference>
<feature type="DNA-binding region" description="H-T-H motif" evidence="4">
    <location>
        <begin position="18"/>
        <end position="37"/>
    </location>
</feature>
<dbReference type="PRINTS" id="PR00455">
    <property type="entry name" value="HTHTETR"/>
</dbReference>
<dbReference type="Pfam" id="PF13305">
    <property type="entry name" value="TetR_C_33"/>
    <property type="match status" value="1"/>
</dbReference>
<name>A0A1I3WP25_9PSEU</name>
<feature type="domain" description="HTH tetR-type" evidence="5">
    <location>
        <begin position="1"/>
        <end position="55"/>
    </location>
</feature>
<dbReference type="SUPFAM" id="SSF48498">
    <property type="entry name" value="Tetracyclin repressor-like, C-terminal domain"/>
    <property type="match status" value="1"/>
</dbReference>
<keyword evidence="1" id="KW-0805">Transcription regulation</keyword>
<dbReference type="PROSITE" id="PS50977">
    <property type="entry name" value="HTH_TETR_2"/>
    <property type="match status" value="1"/>
</dbReference>
<dbReference type="GO" id="GO:0000976">
    <property type="term" value="F:transcription cis-regulatory region binding"/>
    <property type="evidence" value="ECO:0007669"/>
    <property type="project" value="TreeGrafter"/>
</dbReference>
<organism evidence="6 7">
    <name type="scientific">Amycolatopsis sacchari</name>
    <dbReference type="NCBI Taxonomy" id="115433"/>
    <lineage>
        <taxon>Bacteria</taxon>
        <taxon>Bacillati</taxon>
        <taxon>Actinomycetota</taxon>
        <taxon>Actinomycetes</taxon>
        <taxon>Pseudonocardiales</taxon>
        <taxon>Pseudonocardiaceae</taxon>
        <taxon>Amycolatopsis</taxon>
    </lineage>
</organism>
<dbReference type="EMBL" id="FORP01000013">
    <property type="protein sequence ID" value="SFK09212.1"/>
    <property type="molecule type" value="Genomic_DNA"/>
</dbReference>
<keyword evidence="3" id="KW-0804">Transcription</keyword>
<dbReference type="Gene3D" id="1.10.357.10">
    <property type="entry name" value="Tetracycline Repressor, domain 2"/>
    <property type="match status" value="1"/>
</dbReference>
<dbReference type="PANTHER" id="PTHR30055:SF220">
    <property type="entry name" value="TETR-FAMILY REGULATORY PROTEIN"/>
    <property type="match status" value="1"/>
</dbReference>
<dbReference type="PANTHER" id="PTHR30055">
    <property type="entry name" value="HTH-TYPE TRANSCRIPTIONAL REGULATOR RUTR"/>
    <property type="match status" value="1"/>
</dbReference>
<keyword evidence="7" id="KW-1185">Reference proteome</keyword>
<accession>A0A1I3WP25</accession>
<evidence type="ECO:0000256" key="3">
    <source>
        <dbReference type="ARBA" id="ARBA00023163"/>
    </source>
</evidence>
<dbReference type="InterPro" id="IPR050109">
    <property type="entry name" value="HTH-type_TetR-like_transc_reg"/>
</dbReference>
<dbReference type="SUPFAM" id="SSF46689">
    <property type="entry name" value="Homeodomain-like"/>
    <property type="match status" value="1"/>
</dbReference>
<dbReference type="Pfam" id="PF00440">
    <property type="entry name" value="TetR_N"/>
    <property type="match status" value="1"/>
</dbReference>
<dbReference type="InterPro" id="IPR036271">
    <property type="entry name" value="Tet_transcr_reg_TetR-rel_C_sf"/>
</dbReference>
<evidence type="ECO:0000256" key="4">
    <source>
        <dbReference type="PROSITE-ProRule" id="PRU00335"/>
    </source>
</evidence>
<dbReference type="InterPro" id="IPR001647">
    <property type="entry name" value="HTH_TetR"/>
</dbReference>
<dbReference type="InterPro" id="IPR025996">
    <property type="entry name" value="MT1864/Rv1816-like_C"/>
</dbReference>
<keyword evidence="2 4" id="KW-0238">DNA-binding</keyword>
<evidence type="ECO:0000256" key="1">
    <source>
        <dbReference type="ARBA" id="ARBA00023015"/>
    </source>
</evidence>
<protein>
    <submittedName>
        <fullName evidence="6">DNA-binding transcriptional regulator, AcrR family</fullName>
    </submittedName>
</protein>
<sequence>MIAAALELVSEKGPQGFTMTEAAKRAGVSAAAPYRHFAHKDALLAEVADHGFGLLSTKLDRIAGGHQDPRERLLALARGYVRWAVAHPDYYRVMFVEHGAGELRPAGRRSFLALVGAIEACQTAELIRRQDPLAVAGPMWSLVHGAALLRITGRLRAVGVGENAEELAARSIAALLDSPAIAP</sequence>
<evidence type="ECO:0000256" key="2">
    <source>
        <dbReference type="ARBA" id="ARBA00023125"/>
    </source>
</evidence>
<dbReference type="GO" id="GO:0003700">
    <property type="term" value="F:DNA-binding transcription factor activity"/>
    <property type="evidence" value="ECO:0007669"/>
    <property type="project" value="TreeGrafter"/>
</dbReference>
<dbReference type="InterPro" id="IPR009057">
    <property type="entry name" value="Homeodomain-like_sf"/>
</dbReference>
<evidence type="ECO:0000313" key="7">
    <source>
        <dbReference type="Proteomes" id="UP000199025"/>
    </source>
</evidence>
<evidence type="ECO:0000313" key="6">
    <source>
        <dbReference type="EMBL" id="SFK09212.1"/>
    </source>
</evidence>
<dbReference type="STRING" id="115433.SAMN05421835_113167"/>